<feature type="region of interest" description="Disordered" evidence="2">
    <location>
        <begin position="284"/>
        <end position="371"/>
    </location>
</feature>
<feature type="compositionally biased region" description="Acidic residues" evidence="2">
    <location>
        <begin position="310"/>
        <end position="371"/>
    </location>
</feature>
<dbReference type="AlphaFoldDB" id="A0A5S3Z668"/>
<evidence type="ECO:0000256" key="4">
    <source>
        <dbReference type="SAM" id="SignalP"/>
    </source>
</evidence>
<accession>A0A5S3Z668</accession>
<evidence type="ECO:0000313" key="5">
    <source>
        <dbReference type="EMBL" id="TMP87749.1"/>
    </source>
</evidence>
<comment type="caution">
    <text evidence="5">The sequence shown here is derived from an EMBL/GenBank/DDBJ whole genome shotgun (WGS) entry which is preliminary data.</text>
</comment>
<feature type="region of interest" description="Disordered" evidence="2">
    <location>
        <begin position="389"/>
        <end position="591"/>
    </location>
</feature>
<feature type="compositionally biased region" description="Acidic residues" evidence="2">
    <location>
        <begin position="410"/>
        <end position="447"/>
    </location>
</feature>
<feature type="transmembrane region" description="Helical" evidence="3">
    <location>
        <begin position="255"/>
        <end position="277"/>
    </location>
</feature>
<keyword evidence="1" id="KW-0175">Coiled coil</keyword>
<evidence type="ECO:0000256" key="1">
    <source>
        <dbReference type="SAM" id="Coils"/>
    </source>
</evidence>
<evidence type="ECO:0008006" key="7">
    <source>
        <dbReference type="Google" id="ProtNLM"/>
    </source>
</evidence>
<keyword evidence="3" id="KW-1133">Transmembrane helix</keyword>
<keyword evidence="4" id="KW-0732">Signal</keyword>
<keyword evidence="3" id="KW-0812">Transmembrane</keyword>
<reference evidence="5 6" key="1">
    <citation type="submission" date="2017-12" db="EMBL/GenBank/DDBJ databases">
        <authorList>
            <person name="Paulsen S."/>
            <person name="Gram L.K."/>
        </authorList>
    </citation>
    <scope>NUCLEOTIDE SEQUENCE [LARGE SCALE GENOMIC DNA]</scope>
    <source>
        <strain evidence="5 6">S2897</strain>
    </source>
</reference>
<proteinExistence type="predicted"/>
<feature type="non-terminal residue" evidence="5">
    <location>
        <position position="591"/>
    </location>
</feature>
<protein>
    <recommendedName>
        <fullName evidence="7">Pilus assembly protein FimV</fullName>
    </recommendedName>
</protein>
<feature type="signal peptide" evidence="4">
    <location>
        <begin position="1"/>
        <end position="21"/>
    </location>
</feature>
<dbReference type="RefSeq" id="WP_283241071.1">
    <property type="nucleotide sequence ID" value="NZ_PNCG01000005.1"/>
</dbReference>
<dbReference type="InterPro" id="IPR020012">
    <property type="entry name" value="LysM_FimV"/>
</dbReference>
<feature type="coiled-coil region" evidence="1">
    <location>
        <begin position="146"/>
        <end position="245"/>
    </location>
</feature>
<sequence length="591" mass="64952">MRGLVTLVFVVATLVAAGTSAQSTEIRGPKGVDYGAQGRSIGPIKPTDTLWRIAAKVRPDNSVTMYQVMVALYEKNPDSFLDKNLNHMRDGAYLRIPSLNEIRTIDPAQARQKSEQDDRLWEKIKNGTLNSNEIDLVAKKTTSARQEDVEKAKTELKSELEQLKRLQGERLVELQEQFKSSVTDVEAILTENRQLKSQLEKISEQLATVKDQLDEKDAELQRQLQQILAEREAMAQQKLQQAQQEQSALEGIPTWLKLVLMMTIPALAVLGLIIFILKKRQSAKEPEPSDDDEFLPQTPTPQMQTQPEAGIDDLDLGADDDSLDDSLDDLPLDDPDDALDEPGIQLDDDDFLDQSDDILDEGGDGADDIDSLLDQDELDGLLDDDVVFDDESDAEVSQEEAVLQQNFDAPGDDISVDVPEENEPDSDILSDEDIDDLFATDDSEDESQANANGEEASDDSDEAMAALSEELADDQLEQTDAESGDDTFDIDELVDETQSEPADDDFDVDDLLEESAADEQGAEEDDLDVDSLLDEAAEAPAADADESDVDIDELIDENAADEQGAEEDDLDVDSLLDEAAEAPAADADESD</sequence>
<gene>
    <name evidence="5" type="ORF">CWC05_07835</name>
</gene>
<evidence type="ECO:0000256" key="2">
    <source>
        <dbReference type="SAM" id="MobiDB-lite"/>
    </source>
</evidence>
<evidence type="ECO:0000256" key="3">
    <source>
        <dbReference type="SAM" id="Phobius"/>
    </source>
</evidence>
<reference evidence="6" key="2">
    <citation type="submission" date="2019-06" db="EMBL/GenBank/DDBJ databases">
        <title>Co-occurence of chitin degradation, pigmentation and bioactivity in marine Pseudoalteromonas.</title>
        <authorList>
            <person name="Sonnenschein E.C."/>
            <person name="Bech P.K."/>
        </authorList>
    </citation>
    <scope>NUCLEOTIDE SEQUENCE [LARGE SCALE GENOMIC DNA]</scope>
    <source>
        <strain evidence="6">S2897</strain>
    </source>
</reference>
<feature type="compositionally biased region" description="Acidic residues" evidence="2">
    <location>
        <begin position="389"/>
        <end position="398"/>
    </location>
</feature>
<feature type="compositionally biased region" description="Low complexity" evidence="2">
    <location>
        <begin position="296"/>
        <end position="307"/>
    </location>
</feature>
<evidence type="ECO:0000313" key="6">
    <source>
        <dbReference type="Proteomes" id="UP000305874"/>
    </source>
</evidence>
<feature type="chain" id="PRO_5024375213" description="Pilus assembly protein FimV" evidence="4">
    <location>
        <begin position="22"/>
        <end position="591"/>
    </location>
</feature>
<name>A0A5S3Z668_9GAMM</name>
<dbReference type="EMBL" id="PNCG01000005">
    <property type="protein sequence ID" value="TMP87749.1"/>
    <property type="molecule type" value="Genomic_DNA"/>
</dbReference>
<keyword evidence="3" id="KW-0472">Membrane</keyword>
<dbReference type="NCBIfam" id="TIGR03505">
    <property type="entry name" value="FimV_core"/>
    <property type="match status" value="1"/>
</dbReference>
<feature type="compositionally biased region" description="Acidic residues" evidence="2">
    <location>
        <begin position="470"/>
        <end position="591"/>
    </location>
</feature>
<organism evidence="5 6">
    <name type="scientific">Pseudoalteromonas ruthenica</name>
    <dbReference type="NCBI Taxonomy" id="151081"/>
    <lineage>
        <taxon>Bacteria</taxon>
        <taxon>Pseudomonadati</taxon>
        <taxon>Pseudomonadota</taxon>
        <taxon>Gammaproteobacteria</taxon>
        <taxon>Alteromonadales</taxon>
        <taxon>Pseudoalteromonadaceae</taxon>
        <taxon>Pseudoalteromonas</taxon>
    </lineage>
</organism>
<dbReference type="Proteomes" id="UP000305874">
    <property type="component" value="Unassembled WGS sequence"/>
</dbReference>